<keyword evidence="4" id="KW-0677">Repeat</keyword>
<feature type="region of interest" description="Disordered" evidence="11">
    <location>
        <begin position="25"/>
        <end position="57"/>
    </location>
</feature>
<feature type="region of interest" description="Disordered" evidence="11">
    <location>
        <begin position="183"/>
        <end position="230"/>
    </location>
</feature>
<dbReference type="GO" id="GO:0000785">
    <property type="term" value="C:chromatin"/>
    <property type="evidence" value="ECO:0007669"/>
    <property type="project" value="TreeGrafter"/>
</dbReference>
<evidence type="ECO:0000259" key="12">
    <source>
        <dbReference type="PROSITE" id="PS50157"/>
    </source>
</evidence>
<feature type="region of interest" description="Disordered" evidence="11">
    <location>
        <begin position="90"/>
        <end position="138"/>
    </location>
</feature>
<dbReference type="EMBL" id="CAVNYO010000417">
    <property type="protein sequence ID" value="CAK5276977.1"/>
    <property type="molecule type" value="Genomic_DNA"/>
</dbReference>
<dbReference type="AlphaFoldDB" id="A0AAD2HN10"/>
<gene>
    <name evidence="14" type="ORF">MYCIT1_LOCUS25710</name>
    <name evidence="13" type="ORF">MYCIT1_LOCUS3860</name>
</gene>
<dbReference type="SUPFAM" id="SSF57667">
    <property type="entry name" value="beta-beta-alpha zinc fingers"/>
    <property type="match status" value="1"/>
</dbReference>
<comment type="subcellular location">
    <subcellularLocation>
        <location evidence="1">Nucleus</location>
    </subcellularLocation>
</comment>
<dbReference type="GO" id="GO:0031519">
    <property type="term" value="C:PcG protein complex"/>
    <property type="evidence" value="ECO:0007669"/>
    <property type="project" value="TreeGrafter"/>
</dbReference>
<dbReference type="PANTHER" id="PTHR14003:SF20">
    <property type="entry name" value="FINGER DOMAIN PROTEIN, PUTATIVE (AFU_ORTHOLOGUE AFUA_4G10380)-RELATED"/>
    <property type="match status" value="1"/>
</dbReference>
<keyword evidence="5 10" id="KW-0863">Zinc-finger</keyword>
<keyword evidence="8" id="KW-0804">Transcription</keyword>
<evidence type="ECO:0000256" key="8">
    <source>
        <dbReference type="ARBA" id="ARBA00023163"/>
    </source>
</evidence>
<dbReference type="PROSITE" id="PS50157">
    <property type="entry name" value="ZINC_FINGER_C2H2_2"/>
    <property type="match status" value="2"/>
</dbReference>
<dbReference type="GO" id="GO:0000978">
    <property type="term" value="F:RNA polymerase II cis-regulatory region sequence-specific DNA binding"/>
    <property type="evidence" value="ECO:0007669"/>
    <property type="project" value="TreeGrafter"/>
</dbReference>
<evidence type="ECO:0000256" key="3">
    <source>
        <dbReference type="ARBA" id="ARBA00022723"/>
    </source>
</evidence>
<comment type="similarity">
    <text evidence="2">Belongs to the krueppel C2H2-type zinc-finger protein family.</text>
</comment>
<dbReference type="InterPro" id="IPR036236">
    <property type="entry name" value="Znf_C2H2_sf"/>
</dbReference>
<dbReference type="GO" id="GO:0005667">
    <property type="term" value="C:transcription regulator complex"/>
    <property type="evidence" value="ECO:0007669"/>
    <property type="project" value="TreeGrafter"/>
</dbReference>
<dbReference type="EMBL" id="CAVNYO010000046">
    <property type="protein sequence ID" value="CAK5264026.1"/>
    <property type="molecule type" value="Genomic_DNA"/>
</dbReference>
<keyword evidence="15" id="KW-1185">Reference proteome</keyword>
<dbReference type="SMART" id="SM00355">
    <property type="entry name" value="ZnF_C2H2"/>
    <property type="match status" value="2"/>
</dbReference>
<keyword evidence="9" id="KW-0539">Nucleus</keyword>
<dbReference type="FunFam" id="3.30.160.60:FF:000193">
    <property type="entry name" value="Zinc finger protein 300"/>
    <property type="match status" value="1"/>
</dbReference>
<dbReference type="GO" id="GO:0000981">
    <property type="term" value="F:DNA-binding transcription factor activity, RNA polymerase II-specific"/>
    <property type="evidence" value="ECO:0007669"/>
    <property type="project" value="TreeGrafter"/>
</dbReference>
<evidence type="ECO:0000313" key="15">
    <source>
        <dbReference type="Proteomes" id="UP001295794"/>
    </source>
</evidence>
<dbReference type="Gene3D" id="3.30.160.60">
    <property type="entry name" value="Classic Zinc Finger"/>
    <property type="match status" value="2"/>
</dbReference>
<dbReference type="GO" id="GO:0008270">
    <property type="term" value="F:zinc ion binding"/>
    <property type="evidence" value="ECO:0007669"/>
    <property type="project" value="UniProtKB-KW"/>
</dbReference>
<evidence type="ECO:0000256" key="7">
    <source>
        <dbReference type="ARBA" id="ARBA00023015"/>
    </source>
</evidence>
<dbReference type="Pfam" id="PF00096">
    <property type="entry name" value="zf-C2H2"/>
    <property type="match status" value="2"/>
</dbReference>
<accession>A0AAD2HN10</accession>
<dbReference type="PANTHER" id="PTHR14003">
    <property type="entry name" value="TRANSCRIPTIONAL REPRESSOR PROTEIN YY"/>
    <property type="match status" value="1"/>
</dbReference>
<feature type="compositionally biased region" description="Low complexity" evidence="11">
    <location>
        <begin position="210"/>
        <end position="230"/>
    </location>
</feature>
<evidence type="ECO:0000313" key="13">
    <source>
        <dbReference type="EMBL" id="CAK5264026.1"/>
    </source>
</evidence>
<feature type="region of interest" description="Disordered" evidence="11">
    <location>
        <begin position="247"/>
        <end position="269"/>
    </location>
</feature>
<keyword evidence="3" id="KW-0479">Metal-binding</keyword>
<dbReference type="InterPro" id="IPR013087">
    <property type="entry name" value="Znf_C2H2_type"/>
</dbReference>
<organism evidence="14 15">
    <name type="scientific">Mycena citricolor</name>
    <dbReference type="NCBI Taxonomy" id="2018698"/>
    <lineage>
        <taxon>Eukaryota</taxon>
        <taxon>Fungi</taxon>
        <taxon>Dikarya</taxon>
        <taxon>Basidiomycota</taxon>
        <taxon>Agaricomycotina</taxon>
        <taxon>Agaricomycetes</taxon>
        <taxon>Agaricomycetidae</taxon>
        <taxon>Agaricales</taxon>
        <taxon>Marasmiineae</taxon>
        <taxon>Mycenaceae</taxon>
        <taxon>Mycena</taxon>
    </lineage>
</organism>
<protein>
    <recommendedName>
        <fullName evidence="12">C2H2-type domain-containing protein</fullName>
    </recommendedName>
</protein>
<feature type="domain" description="C2H2-type" evidence="12">
    <location>
        <begin position="136"/>
        <end position="163"/>
    </location>
</feature>
<reference evidence="14" key="1">
    <citation type="submission" date="2023-11" db="EMBL/GenBank/DDBJ databases">
        <authorList>
            <person name="De Vega J J."/>
            <person name="De Vega J J."/>
        </authorList>
    </citation>
    <scope>NUCLEOTIDE SEQUENCE</scope>
</reference>
<feature type="compositionally biased region" description="Polar residues" evidence="11">
    <location>
        <begin position="251"/>
        <end position="260"/>
    </location>
</feature>
<evidence type="ECO:0000256" key="9">
    <source>
        <dbReference type="ARBA" id="ARBA00023242"/>
    </source>
</evidence>
<comment type="caution">
    <text evidence="14">The sequence shown here is derived from an EMBL/GenBank/DDBJ whole genome shotgun (WGS) entry which is preliminary data.</text>
</comment>
<evidence type="ECO:0000256" key="2">
    <source>
        <dbReference type="ARBA" id="ARBA00006991"/>
    </source>
</evidence>
<feature type="domain" description="C2H2-type" evidence="12">
    <location>
        <begin position="164"/>
        <end position="193"/>
    </location>
</feature>
<evidence type="ECO:0000256" key="5">
    <source>
        <dbReference type="ARBA" id="ARBA00022771"/>
    </source>
</evidence>
<evidence type="ECO:0000256" key="10">
    <source>
        <dbReference type="PROSITE-ProRule" id="PRU00042"/>
    </source>
</evidence>
<evidence type="ECO:0000256" key="1">
    <source>
        <dbReference type="ARBA" id="ARBA00004123"/>
    </source>
</evidence>
<sequence length="269" mass="29264">MAPTIVLPSIHEMFPEHLMIARPGPPPAAPAASRPHFHPYLPATTPPPAHASTSQRARVRLPSIHTALPPTTGSPAFSFDVLKNDPRTSSLTHIASSRPRRPTTSSSSCSSDDLDLQDGDDESGDFGPEEEEGKKHLCPTCGKRFNRPSSLRIHVNTHTGATPFRCPYPNCGRAFNVNSNMRRHFRNHGAPPPPTPLSPVDGARAHAASRRSSPTLSVSPPPSSVTSSCYSPLTPVSPLWRDHAHPYHSYTAKTSPTTFFESDVRSERR</sequence>
<evidence type="ECO:0000256" key="6">
    <source>
        <dbReference type="ARBA" id="ARBA00022833"/>
    </source>
</evidence>
<feature type="compositionally biased region" description="Acidic residues" evidence="11">
    <location>
        <begin position="112"/>
        <end position="131"/>
    </location>
</feature>
<name>A0AAD2HN10_9AGAR</name>
<evidence type="ECO:0000313" key="14">
    <source>
        <dbReference type="EMBL" id="CAK5276977.1"/>
    </source>
</evidence>
<keyword evidence="6" id="KW-0862">Zinc</keyword>
<proteinExistence type="inferred from homology"/>
<evidence type="ECO:0000256" key="4">
    <source>
        <dbReference type="ARBA" id="ARBA00022737"/>
    </source>
</evidence>
<dbReference type="PROSITE" id="PS00028">
    <property type="entry name" value="ZINC_FINGER_C2H2_1"/>
    <property type="match status" value="2"/>
</dbReference>
<keyword evidence="7" id="KW-0805">Transcription regulation</keyword>
<dbReference type="Proteomes" id="UP001295794">
    <property type="component" value="Unassembled WGS sequence"/>
</dbReference>
<evidence type="ECO:0000256" key="11">
    <source>
        <dbReference type="SAM" id="MobiDB-lite"/>
    </source>
</evidence>